<name>A0A497EP66_9CREN</name>
<comment type="caution">
    <text evidence="2">The sequence shown here is derived from an EMBL/GenBank/DDBJ whole genome shotgun (WGS) entry which is preliminary data.</text>
</comment>
<gene>
    <name evidence="2" type="ORF">DRJ31_06125</name>
</gene>
<evidence type="ECO:0000313" key="2">
    <source>
        <dbReference type="EMBL" id="RLE48969.1"/>
    </source>
</evidence>
<dbReference type="GO" id="GO:0000724">
    <property type="term" value="P:double-strand break repair via homologous recombination"/>
    <property type="evidence" value="ECO:0007669"/>
    <property type="project" value="TreeGrafter"/>
</dbReference>
<accession>A0A497EP66</accession>
<organism evidence="2 3">
    <name type="scientific">Thermoproteota archaeon</name>
    <dbReference type="NCBI Taxonomy" id="2056631"/>
    <lineage>
        <taxon>Archaea</taxon>
        <taxon>Thermoproteota</taxon>
    </lineage>
</organism>
<feature type="coiled-coil region" evidence="1">
    <location>
        <begin position="1"/>
        <end position="34"/>
    </location>
</feature>
<dbReference type="EMBL" id="QMQV01000052">
    <property type="protein sequence ID" value="RLE48969.1"/>
    <property type="molecule type" value="Genomic_DNA"/>
</dbReference>
<evidence type="ECO:0000256" key="1">
    <source>
        <dbReference type="SAM" id="Coils"/>
    </source>
</evidence>
<dbReference type="PANTHER" id="PTHR28498">
    <property type="entry name" value="ZINC FINGER SWIM DOMAIN-CONTAINING PROTEIN 7"/>
    <property type="match status" value="1"/>
</dbReference>
<evidence type="ECO:0000313" key="3">
    <source>
        <dbReference type="Proteomes" id="UP000278475"/>
    </source>
</evidence>
<proteinExistence type="predicted"/>
<evidence type="ECO:0008006" key="4">
    <source>
        <dbReference type="Google" id="ProtNLM"/>
    </source>
</evidence>
<dbReference type="AlphaFoldDB" id="A0A497EP66"/>
<protein>
    <recommendedName>
        <fullName evidence="4">SWIM-type domain-containing protein</fullName>
    </recommendedName>
</protein>
<dbReference type="PANTHER" id="PTHR28498:SF1">
    <property type="entry name" value="ZINC FINGER SWIM DOMAIN-CONTAINING PROTEIN 7"/>
    <property type="match status" value="1"/>
</dbReference>
<sequence length="136" mass="16029">MRDYSENVEVLLKVREELERAGDLKAKVKELERRFGTRIIKGYEAAIEGCVKKYKFMPSGRVVWIVVGKEREYLVYPLTYCHCEDFYLNVVIRGKVEGCYHIFAQMIADILKKYDEVVADDGSFFKFIKEWKKVIV</sequence>
<reference evidence="2 3" key="1">
    <citation type="submission" date="2018-06" db="EMBL/GenBank/DDBJ databases">
        <title>Extensive metabolic versatility and redundancy in microbially diverse, dynamic hydrothermal sediments.</title>
        <authorList>
            <person name="Dombrowski N."/>
            <person name="Teske A."/>
            <person name="Baker B.J."/>
        </authorList>
    </citation>
    <scope>NUCLEOTIDE SEQUENCE [LARGE SCALE GENOMIC DNA]</scope>
    <source>
        <strain evidence="2">B66_G16</strain>
    </source>
</reference>
<dbReference type="Proteomes" id="UP000278475">
    <property type="component" value="Unassembled WGS sequence"/>
</dbReference>
<keyword evidence="1" id="KW-0175">Coiled coil</keyword>